<name>A0AAD5Y832_9FUNG</name>
<comment type="caution">
    <text evidence="1">The sequence shown here is derived from an EMBL/GenBank/DDBJ whole genome shotgun (WGS) entry which is preliminary data.</text>
</comment>
<sequence>MPGSDSQSITPSDRDYTVYEITATIYQLFPGMYKEEEDIARKIEADIFTNSAEKNSYRQEISVVIENMKNGILPSKDPLAFKVSNDMSIDSALYHLRKLQKMFYFKGLELEYNELIKLEYALRTKPKE</sequence>
<dbReference type="Proteomes" id="UP001210925">
    <property type="component" value="Unassembled WGS sequence"/>
</dbReference>
<dbReference type="AlphaFoldDB" id="A0AAD5Y832"/>
<proteinExistence type="predicted"/>
<organism evidence="1 2">
    <name type="scientific">Boothiomyces macroporosus</name>
    <dbReference type="NCBI Taxonomy" id="261099"/>
    <lineage>
        <taxon>Eukaryota</taxon>
        <taxon>Fungi</taxon>
        <taxon>Fungi incertae sedis</taxon>
        <taxon>Chytridiomycota</taxon>
        <taxon>Chytridiomycota incertae sedis</taxon>
        <taxon>Chytridiomycetes</taxon>
        <taxon>Rhizophydiales</taxon>
        <taxon>Terramycetaceae</taxon>
        <taxon>Boothiomyces</taxon>
    </lineage>
</organism>
<gene>
    <name evidence="1" type="ORF">HK103_004986</name>
</gene>
<evidence type="ECO:0000313" key="1">
    <source>
        <dbReference type="EMBL" id="KAJ3257003.1"/>
    </source>
</evidence>
<keyword evidence="2" id="KW-1185">Reference proteome</keyword>
<reference evidence="1" key="1">
    <citation type="submission" date="2020-05" db="EMBL/GenBank/DDBJ databases">
        <title>Phylogenomic resolution of chytrid fungi.</title>
        <authorList>
            <person name="Stajich J.E."/>
            <person name="Amses K."/>
            <person name="Simmons R."/>
            <person name="Seto K."/>
            <person name="Myers J."/>
            <person name="Bonds A."/>
            <person name="Quandt C.A."/>
            <person name="Barry K."/>
            <person name="Liu P."/>
            <person name="Grigoriev I."/>
            <person name="Longcore J.E."/>
            <person name="James T.Y."/>
        </authorList>
    </citation>
    <scope>NUCLEOTIDE SEQUENCE</scope>
    <source>
        <strain evidence="1">PLAUS21</strain>
    </source>
</reference>
<evidence type="ECO:0000313" key="2">
    <source>
        <dbReference type="Proteomes" id="UP001210925"/>
    </source>
</evidence>
<dbReference type="EMBL" id="JADGKB010000043">
    <property type="protein sequence ID" value="KAJ3257003.1"/>
    <property type="molecule type" value="Genomic_DNA"/>
</dbReference>
<accession>A0AAD5Y832</accession>
<protein>
    <submittedName>
        <fullName evidence="1">Uncharacterized protein</fullName>
    </submittedName>
</protein>